<sequence length="393" mass="42320">MNSRMLKVNLVLAMLLLLFVSVVVARAAFGPDVTWRYDKVFKGEDGRTTSLSGVIAPAADDIWVVGQSDLRDAGGDTADDGFLMHYDGTDWQRRPLPASFGDSVYDARFDALDSGGFLLTASLQNLSSVRMAHWDGARWTALPELPDDPRASDVKAFAPDDIWVLDGQSRAYHWDGSRWTAMDLPIPVSALDGAASDDLWAVGRRDPDAGGTDPALAHTQPAAVHWDGRTWKLVEMPEYHYTVPAPEAYAQLTEVVATAKDDVRAYGALSSYSEDDEPDPPAQDIRLRWNGARWAKLPDEEGACADRGRSVSDGEGGVVVSAGRYRTADGDCEGIARPELPSGDGIRSSAKQSLQLNDIAAVPGTDKVLGVGSVGISQGGDSTYRLVIASLQR</sequence>
<name>A0A5N8VYR9_9ACTN</name>
<protein>
    <recommendedName>
        <fullName evidence="4">Exo-alpha-sialidase</fullName>
    </recommendedName>
</protein>
<dbReference type="RefSeq" id="WP_152780465.1">
    <property type="nucleotide sequence ID" value="NZ_BAABEQ010000026.1"/>
</dbReference>
<dbReference type="Proteomes" id="UP000326979">
    <property type="component" value="Unassembled WGS sequence"/>
</dbReference>
<dbReference type="AlphaFoldDB" id="A0A5N8VYR9"/>
<feature type="signal peptide" evidence="1">
    <location>
        <begin position="1"/>
        <end position="27"/>
    </location>
</feature>
<evidence type="ECO:0000313" key="3">
    <source>
        <dbReference type="Proteomes" id="UP000326979"/>
    </source>
</evidence>
<keyword evidence="1" id="KW-0732">Signal</keyword>
<evidence type="ECO:0000256" key="1">
    <source>
        <dbReference type="SAM" id="SignalP"/>
    </source>
</evidence>
<gene>
    <name evidence="2" type="ORF">FNH04_04380</name>
</gene>
<feature type="chain" id="PRO_5024893594" description="Exo-alpha-sialidase" evidence="1">
    <location>
        <begin position="28"/>
        <end position="393"/>
    </location>
</feature>
<evidence type="ECO:0000313" key="2">
    <source>
        <dbReference type="EMBL" id="MPY39188.1"/>
    </source>
</evidence>
<dbReference type="OrthoDB" id="3454650at2"/>
<organism evidence="2 3">
    <name type="scientific">Streptomyces phyllanthi</name>
    <dbReference type="NCBI Taxonomy" id="1803180"/>
    <lineage>
        <taxon>Bacteria</taxon>
        <taxon>Bacillati</taxon>
        <taxon>Actinomycetota</taxon>
        <taxon>Actinomycetes</taxon>
        <taxon>Kitasatosporales</taxon>
        <taxon>Streptomycetaceae</taxon>
        <taxon>Streptomyces</taxon>
    </lineage>
</organism>
<reference evidence="2 3" key="1">
    <citation type="submission" date="2019-07" db="EMBL/GenBank/DDBJ databases">
        <title>New species of Amycolatopsis and Streptomyces.</title>
        <authorList>
            <person name="Duangmal K."/>
            <person name="Teo W.F.A."/>
            <person name="Lipun K."/>
        </authorList>
    </citation>
    <scope>NUCLEOTIDE SEQUENCE [LARGE SCALE GENOMIC DNA]</scope>
    <source>
        <strain evidence="2 3">TISTR 2346</strain>
    </source>
</reference>
<dbReference type="EMBL" id="VJZE01000014">
    <property type="protein sequence ID" value="MPY39188.1"/>
    <property type="molecule type" value="Genomic_DNA"/>
</dbReference>
<comment type="caution">
    <text evidence="2">The sequence shown here is derived from an EMBL/GenBank/DDBJ whole genome shotgun (WGS) entry which is preliminary data.</text>
</comment>
<accession>A0A5N8VYR9</accession>
<proteinExistence type="predicted"/>
<evidence type="ECO:0008006" key="4">
    <source>
        <dbReference type="Google" id="ProtNLM"/>
    </source>
</evidence>
<keyword evidence="3" id="KW-1185">Reference proteome</keyword>